<keyword evidence="5" id="KW-1185">Reference proteome</keyword>
<evidence type="ECO:0000256" key="1">
    <source>
        <dbReference type="SAM" id="SignalP"/>
    </source>
</evidence>
<dbReference type="Gene3D" id="2.60.40.3140">
    <property type="match status" value="1"/>
</dbReference>
<name>A0A916ZWU5_9FLAO</name>
<dbReference type="Pfam" id="PF12969">
    <property type="entry name" value="DUF3857"/>
    <property type="match status" value="1"/>
</dbReference>
<dbReference type="Pfam" id="PF01841">
    <property type="entry name" value="Transglut_core"/>
    <property type="match status" value="1"/>
</dbReference>
<feature type="chain" id="PRO_5037495395" description="DUF3857 domain-containing protein" evidence="1">
    <location>
        <begin position="21"/>
        <end position="657"/>
    </location>
</feature>
<evidence type="ECO:0000313" key="4">
    <source>
        <dbReference type="EMBL" id="GGE17255.1"/>
    </source>
</evidence>
<evidence type="ECO:0000313" key="5">
    <source>
        <dbReference type="Proteomes" id="UP000599688"/>
    </source>
</evidence>
<dbReference type="InterPro" id="IPR024618">
    <property type="entry name" value="DUF3857"/>
</dbReference>
<accession>A0A916ZWU5</accession>
<gene>
    <name evidence="4" type="ORF">GCM10010831_18160</name>
</gene>
<dbReference type="Proteomes" id="UP000599688">
    <property type="component" value="Unassembled WGS sequence"/>
</dbReference>
<feature type="signal peptide" evidence="1">
    <location>
        <begin position="1"/>
        <end position="20"/>
    </location>
</feature>
<evidence type="ECO:0000259" key="3">
    <source>
        <dbReference type="Pfam" id="PF12969"/>
    </source>
</evidence>
<feature type="domain" description="Transglutaminase-like" evidence="2">
    <location>
        <begin position="306"/>
        <end position="379"/>
    </location>
</feature>
<evidence type="ECO:0008006" key="6">
    <source>
        <dbReference type="Google" id="ProtNLM"/>
    </source>
</evidence>
<proteinExistence type="predicted"/>
<dbReference type="EMBL" id="BMGL01000010">
    <property type="protein sequence ID" value="GGE17255.1"/>
    <property type="molecule type" value="Genomic_DNA"/>
</dbReference>
<comment type="caution">
    <text evidence="4">The sequence shown here is derived from an EMBL/GenBank/DDBJ whole genome shotgun (WGS) entry which is preliminary data.</text>
</comment>
<dbReference type="AlphaFoldDB" id="A0A916ZWU5"/>
<sequence length="657" mass="75148">MRPLTITCILVLCINFTAFSQNKDFGDITVAMLEAKQSKIDSSAAAEVLNEKGTITFTITDRGWIYLIETTRRIKIFNKDGYDEANIEIPYYKGSTNRVSDKIKDIKANTYFLDEDGEVDDEKVRNKEIYDIEKNEYVDAKKFTFPKIQDGVIIEYSYSVESPNIRNLPNWSFQSNIPMVESTFEVIIPEEFLSYRSQTRGFNKVESSSVNGSGALSGITGRRFDLLHDTHIARNLKGVKGESHVNNFSNYITSISYELSSFRKGAVGDVEYLSVTWEDVVNSLKESESYSKELERTGYFQDDLNAYVEGVNDDFEKMNKILDFVKSKVEWNEKSRLFCSEDLDDIYEDGKGNSADINIMLTAMLRDKGFDAHPVVSSTISHGIPFFPTVTGFNYVISGVTIGENYYLLDATDPYSSPNLLPKRTMNWEGIEIFPTGSRPVKLIPNHQSKVNFNVMASINEDGSLAGQCRIYYFDQFGLNARNAFNDSSEEKVISTYEEEFDLKNVEDFKQSNLENLDQPLVQSFKFSETEGFVEKIGEKIYVSPLLFLKSEENPFKSKTRNFPIEFTYPKNFKYRLMIDLPKGYKIDYMPEKNIYTMTDGLLSFIYVVSENNGKIVVDITKEISTATLPSDIYPDLRDYYISMLDKENEKVVLVKS</sequence>
<evidence type="ECO:0000259" key="2">
    <source>
        <dbReference type="Pfam" id="PF01841"/>
    </source>
</evidence>
<dbReference type="RefSeq" id="WP_188406532.1">
    <property type="nucleotide sequence ID" value="NZ_BMGL01000010.1"/>
</dbReference>
<dbReference type="Gene3D" id="2.60.120.1130">
    <property type="match status" value="1"/>
</dbReference>
<protein>
    <recommendedName>
        <fullName evidence="6">DUF3857 domain-containing protein</fullName>
    </recommendedName>
</protein>
<keyword evidence="1" id="KW-0732">Signal</keyword>
<dbReference type="Gene3D" id="3.10.620.30">
    <property type="match status" value="1"/>
</dbReference>
<dbReference type="InterPro" id="IPR002931">
    <property type="entry name" value="Transglutaminase-like"/>
</dbReference>
<reference evidence="4 5" key="1">
    <citation type="journal article" date="2014" name="Int. J. Syst. Evol. Microbiol.">
        <title>Complete genome sequence of Corynebacterium casei LMG S-19264T (=DSM 44701T), isolated from a smear-ripened cheese.</title>
        <authorList>
            <consortium name="US DOE Joint Genome Institute (JGI-PGF)"/>
            <person name="Walter F."/>
            <person name="Albersmeier A."/>
            <person name="Kalinowski J."/>
            <person name="Ruckert C."/>
        </authorList>
    </citation>
    <scope>NUCLEOTIDE SEQUENCE [LARGE SCALE GENOMIC DNA]</scope>
    <source>
        <strain evidence="4 5">CGMCC 1.12925</strain>
    </source>
</reference>
<feature type="domain" description="DUF3857" evidence="3">
    <location>
        <begin position="70"/>
        <end position="204"/>
    </location>
</feature>
<organism evidence="4 5">
    <name type="scientific">Psychroflexus salis</name>
    <dbReference type="NCBI Taxonomy" id="1526574"/>
    <lineage>
        <taxon>Bacteria</taxon>
        <taxon>Pseudomonadati</taxon>
        <taxon>Bacteroidota</taxon>
        <taxon>Flavobacteriia</taxon>
        <taxon>Flavobacteriales</taxon>
        <taxon>Flavobacteriaceae</taxon>
        <taxon>Psychroflexus</taxon>
    </lineage>
</organism>